<gene>
    <name evidence="1" type="ORF">DEHRE_10765</name>
</gene>
<organism evidence="1 2">
    <name type="scientific">Dehalobacter restrictus (strain DSM 9455 / PER-K23)</name>
    <dbReference type="NCBI Taxonomy" id="871738"/>
    <lineage>
        <taxon>Bacteria</taxon>
        <taxon>Bacillati</taxon>
        <taxon>Bacillota</taxon>
        <taxon>Clostridia</taxon>
        <taxon>Eubacteriales</taxon>
        <taxon>Desulfitobacteriaceae</taxon>
        <taxon>Dehalobacter</taxon>
    </lineage>
</organism>
<reference evidence="1 2" key="1">
    <citation type="journal article" date="2013" name="Stand. Genomic Sci.">
        <title>Complete genome sequence of Dehalobacter restrictus PER-K23(T.).</title>
        <authorList>
            <person name="Kruse T."/>
            <person name="Maillard J."/>
            <person name="Goodwin L."/>
            <person name="Woyke T."/>
            <person name="Teshima H."/>
            <person name="Bruce D."/>
            <person name="Detter C."/>
            <person name="Tapia R."/>
            <person name="Han C."/>
            <person name="Huntemann M."/>
            <person name="Wei C.L."/>
            <person name="Han J."/>
            <person name="Chen A."/>
            <person name="Kyrpides N."/>
            <person name="Szeto E."/>
            <person name="Markowitz V."/>
            <person name="Ivanova N."/>
            <person name="Pagani I."/>
            <person name="Pati A."/>
            <person name="Pitluck S."/>
            <person name="Nolan M."/>
            <person name="Holliger C."/>
            <person name="Smidt H."/>
        </authorList>
    </citation>
    <scope>NUCLEOTIDE SEQUENCE [LARGE SCALE GENOMIC DNA]</scope>
    <source>
        <strain evidence="2">DSM 9455</strain>
    </source>
</reference>
<dbReference type="Proteomes" id="UP000018934">
    <property type="component" value="Chromosome"/>
</dbReference>
<name>A0ABM5PB31_DEHRP</name>
<proteinExistence type="predicted"/>
<evidence type="ECO:0000313" key="1">
    <source>
        <dbReference type="EMBL" id="AHF11438.1"/>
    </source>
</evidence>
<protein>
    <submittedName>
        <fullName evidence="1">Uncharacterized protein</fullName>
    </submittedName>
</protein>
<dbReference type="RefSeq" id="WP_084544193.1">
    <property type="nucleotide sequence ID" value="NZ_CP007033.1"/>
</dbReference>
<evidence type="ECO:0000313" key="2">
    <source>
        <dbReference type="Proteomes" id="UP000018934"/>
    </source>
</evidence>
<sequence>MLNNPTVEKLKSLKLKVMAEMVSDPDVHLRELSFEDRLGLMVEREVSA</sequence>
<accession>A0ABM5PB31</accession>
<dbReference type="EMBL" id="CP007033">
    <property type="protein sequence ID" value="AHF11438.1"/>
    <property type="molecule type" value="Genomic_DNA"/>
</dbReference>
<keyword evidence="2" id="KW-1185">Reference proteome</keyword>